<evidence type="ECO:0000313" key="2">
    <source>
        <dbReference type="Proteomes" id="UP001301769"/>
    </source>
</evidence>
<dbReference type="AlphaFoldDB" id="A0AAN6Y2B0"/>
<keyword evidence="2" id="KW-1185">Reference proteome</keyword>
<protein>
    <recommendedName>
        <fullName evidence="3">Glutathione S-transferase</fullName>
    </recommendedName>
</protein>
<comment type="caution">
    <text evidence="1">The sequence shown here is derived from an EMBL/GenBank/DDBJ whole genome shotgun (WGS) entry which is preliminary data.</text>
</comment>
<dbReference type="EMBL" id="MU858227">
    <property type="protein sequence ID" value="KAK4208817.1"/>
    <property type="molecule type" value="Genomic_DNA"/>
</dbReference>
<dbReference type="PANTHER" id="PTHR12289">
    <property type="entry name" value="METAXIN RELATED"/>
    <property type="match status" value="1"/>
</dbReference>
<evidence type="ECO:0000313" key="1">
    <source>
        <dbReference type="EMBL" id="KAK4208817.1"/>
    </source>
</evidence>
<name>A0AAN6Y2B0_9PEZI</name>
<organism evidence="1 2">
    <name type="scientific">Rhypophila decipiens</name>
    <dbReference type="NCBI Taxonomy" id="261697"/>
    <lineage>
        <taxon>Eukaryota</taxon>
        <taxon>Fungi</taxon>
        <taxon>Dikarya</taxon>
        <taxon>Ascomycota</taxon>
        <taxon>Pezizomycotina</taxon>
        <taxon>Sordariomycetes</taxon>
        <taxon>Sordariomycetidae</taxon>
        <taxon>Sordariales</taxon>
        <taxon>Naviculisporaceae</taxon>
        <taxon>Rhypophila</taxon>
    </lineage>
</organism>
<dbReference type="InterPro" id="IPR050931">
    <property type="entry name" value="Mito_Protein_Transport_Metaxin"/>
</dbReference>
<reference evidence="1" key="2">
    <citation type="submission" date="2023-05" db="EMBL/GenBank/DDBJ databases">
        <authorList>
            <consortium name="Lawrence Berkeley National Laboratory"/>
            <person name="Steindorff A."/>
            <person name="Hensen N."/>
            <person name="Bonometti L."/>
            <person name="Westerberg I."/>
            <person name="Brannstrom I.O."/>
            <person name="Guillou S."/>
            <person name="Cros-Aarteil S."/>
            <person name="Calhoun S."/>
            <person name="Haridas S."/>
            <person name="Kuo A."/>
            <person name="Mondo S."/>
            <person name="Pangilinan J."/>
            <person name="Riley R."/>
            <person name="Labutti K."/>
            <person name="Andreopoulos B."/>
            <person name="Lipzen A."/>
            <person name="Chen C."/>
            <person name="Yanf M."/>
            <person name="Daum C."/>
            <person name="Ng V."/>
            <person name="Clum A."/>
            <person name="Ohm R."/>
            <person name="Martin F."/>
            <person name="Silar P."/>
            <person name="Natvig D."/>
            <person name="Lalanne C."/>
            <person name="Gautier V."/>
            <person name="Ament-Velasquez S.L."/>
            <person name="Kruys A."/>
            <person name="Hutchinson M.I."/>
            <person name="Powell A.J."/>
            <person name="Barry K."/>
            <person name="Miller A.N."/>
            <person name="Grigoriev I.V."/>
            <person name="Debuchy R."/>
            <person name="Gladieux P."/>
            <person name="Thoren M.H."/>
            <person name="Johannesson H."/>
        </authorList>
    </citation>
    <scope>NUCLEOTIDE SEQUENCE</scope>
    <source>
        <strain evidence="1">PSN293</strain>
    </source>
</reference>
<feature type="non-terminal residue" evidence="1">
    <location>
        <position position="1"/>
    </location>
</feature>
<sequence length="159" mass="17788">EQWYENYYTMRDRGPFAPLPWGIRHLVTALTYRYARLMLYMQGTGRYTAEEVTSLRGEMIGVLGDSAEASRARSAAHDDEDGPFWILGGEKPSEADFTVIGYLAGCVGTVAGIRSRQPATAALVKSHPALIEYIERIHCRYFPDFELGDLEVAGKVHVE</sequence>
<dbReference type="GO" id="GO:0005737">
    <property type="term" value="C:cytoplasm"/>
    <property type="evidence" value="ECO:0007669"/>
    <property type="project" value="TreeGrafter"/>
</dbReference>
<accession>A0AAN6Y2B0</accession>
<proteinExistence type="predicted"/>
<evidence type="ECO:0008006" key="3">
    <source>
        <dbReference type="Google" id="ProtNLM"/>
    </source>
</evidence>
<dbReference type="PANTHER" id="PTHR12289:SF41">
    <property type="entry name" value="FAILED AXON CONNECTIONS-RELATED"/>
    <property type="match status" value="1"/>
</dbReference>
<reference evidence="1" key="1">
    <citation type="journal article" date="2023" name="Mol. Phylogenet. Evol.">
        <title>Genome-scale phylogeny and comparative genomics of the fungal order Sordariales.</title>
        <authorList>
            <person name="Hensen N."/>
            <person name="Bonometti L."/>
            <person name="Westerberg I."/>
            <person name="Brannstrom I.O."/>
            <person name="Guillou S."/>
            <person name="Cros-Aarteil S."/>
            <person name="Calhoun S."/>
            <person name="Haridas S."/>
            <person name="Kuo A."/>
            <person name="Mondo S."/>
            <person name="Pangilinan J."/>
            <person name="Riley R."/>
            <person name="LaButti K."/>
            <person name="Andreopoulos B."/>
            <person name="Lipzen A."/>
            <person name="Chen C."/>
            <person name="Yan M."/>
            <person name="Daum C."/>
            <person name="Ng V."/>
            <person name="Clum A."/>
            <person name="Steindorff A."/>
            <person name="Ohm R.A."/>
            <person name="Martin F."/>
            <person name="Silar P."/>
            <person name="Natvig D.O."/>
            <person name="Lalanne C."/>
            <person name="Gautier V."/>
            <person name="Ament-Velasquez S.L."/>
            <person name="Kruys A."/>
            <person name="Hutchinson M.I."/>
            <person name="Powell A.J."/>
            <person name="Barry K."/>
            <person name="Miller A.N."/>
            <person name="Grigoriev I.V."/>
            <person name="Debuchy R."/>
            <person name="Gladieux P."/>
            <person name="Hiltunen Thoren M."/>
            <person name="Johannesson H."/>
        </authorList>
    </citation>
    <scope>NUCLEOTIDE SEQUENCE</scope>
    <source>
        <strain evidence="1">PSN293</strain>
    </source>
</reference>
<gene>
    <name evidence="1" type="ORF">QBC37DRAFT_295807</name>
</gene>
<dbReference type="Proteomes" id="UP001301769">
    <property type="component" value="Unassembled WGS sequence"/>
</dbReference>